<organism evidence="2 3">
    <name type="scientific">Sphingobium cupriresistens LL01</name>
    <dbReference type="NCBI Taxonomy" id="1420583"/>
    <lineage>
        <taxon>Bacteria</taxon>
        <taxon>Pseudomonadati</taxon>
        <taxon>Pseudomonadota</taxon>
        <taxon>Alphaproteobacteria</taxon>
        <taxon>Sphingomonadales</taxon>
        <taxon>Sphingomonadaceae</taxon>
        <taxon>Sphingobium</taxon>
    </lineage>
</organism>
<evidence type="ECO:0000313" key="3">
    <source>
        <dbReference type="Proteomes" id="UP000052232"/>
    </source>
</evidence>
<comment type="caution">
    <text evidence="2">The sequence shown here is derived from an EMBL/GenBank/DDBJ whole genome shotgun (WGS) entry which is preliminary data.</text>
</comment>
<name>A0A0J7XWM8_9SPHN</name>
<protein>
    <submittedName>
        <fullName evidence="2">CopG family transcriptional regulator</fullName>
    </submittedName>
</protein>
<dbReference type="Pfam" id="PF01402">
    <property type="entry name" value="RHH_1"/>
    <property type="match status" value="1"/>
</dbReference>
<proteinExistence type="predicted"/>
<evidence type="ECO:0000259" key="1">
    <source>
        <dbReference type="Pfam" id="PF01402"/>
    </source>
</evidence>
<evidence type="ECO:0000313" key="2">
    <source>
        <dbReference type="EMBL" id="KMS55568.1"/>
    </source>
</evidence>
<dbReference type="PATRIC" id="fig|1420583.3.peg.2313"/>
<reference evidence="2 3" key="1">
    <citation type="journal article" date="2015" name="G3 (Bethesda)">
        <title>Insights into Ongoing Evolution of the Hexachlorocyclohexane Catabolic Pathway from Comparative Genomics of Ten Sphingomonadaceae Strains.</title>
        <authorList>
            <person name="Pearce S.L."/>
            <person name="Oakeshott J.G."/>
            <person name="Pandey G."/>
        </authorList>
    </citation>
    <scope>NUCLEOTIDE SEQUENCE [LARGE SCALE GENOMIC DNA]</scope>
    <source>
        <strain evidence="2 3">LL01</strain>
    </source>
</reference>
<feature type="domain" description="Ribbon-helix-helix protein CopG" evidence="1">
    <location>
        <begin position="8"/>
        <end position="38"/>
    </location>
</feature>
<dbReference type="InterPro" id="IPR002145">
    <property type="entry name" value="CopG"/>
</dbReference>
<dbReference type="EMBL" id="JACT01000002">
    <property type="protein sequence ID" value="KMS55568.1"/>
    <property type="molecule type" value="Genomic_DNA"/>
</dbReference>
<dbReference type="STRING" id="1420583.V473_12545"/>
<dbReference type="Gene3D" id="1.10.1220.10">
    <property type="entry name" value="Met repressor-like"/>
    <property type="match status" value="1"/>
</dbReference>
<sequence>MMRFLADIPDEDVKWLDQIAREQGKSRAAVLREAVSAYRPQTSKDWLEQGFGAWARHGVSVDPDEYDRARRAEWTRPWDDDYDEVRAASPEYFTQEDDKERAHYLALTKKAAGTKAPEKGKKNGA</sequence>
<keyword evidence="3" id="KW-1185">Reference proteome</keyword>
<gene>
    <name evidence="2" type="ORF">V473_12545</name>
</gene>
<dbReference type="AlphaFoldDB" id="A0A0J7XWM8"/>
<dbReference type="Proteomes" id="UP000052232">
    <property type="component" value="Unassembled WGS sequence"/>
</dbReference>
<accession>A0A0J7XWM8</accession>
<dbReference type="GO" id="GO:0006355">
    <property type="term" value="P:regulation of DNA-templated transcription"/>
    <property type="evidence" value="ECO:0007669"/>
    <property type="project" value="InterPro"/>
</dbReference>
<dbReference type="InterPro" id="IPR013321">
    <property type="entry name" value="Arc_rbn_hlx_hlx"/>
</dbReference>